<dbReference type="EMBL" id="LNQE01001189">
    <property type="protein sequence ID" value="KUG20462.1"/>
    <property type="molecule type" value="Genomic_DNA"/>
</dbReference>
<dbReference type="AlphaFoldDB" id="A0A0W8FIA4"/>
<proteinExistence type="predicted"/>
<reference evidence="1" key="1">
    <citation type="journal article" date="2015" name="Proc. Natl. Acad. Sci. U.S.A.">
        <title>Networks of energetic and metabolic interactions define dynamics in microbial communities.</title>
        <authorList>
            <person name="Embree M."/>
            <person name="Liu J.K."/>
            <person name="Al-Bassam M.M."/>
            <person name="Zengler K."/>
        </authorList>
    </citation>
    <scope>NUCLEOTIDE SEQUENCE</scope>
</reference>
<organism evidence="1">
    <name type="scientific">hydrocarbon metagenome</name>
    <dbReference type="NCBI Taxonomy" id="938273"/>
    <lineage>
        <taxon>unclassified sequences</taxon>
        <taxon>metagenomes</taxon>
        <taxon>ecological metagenomes</taxon>
    </lineage>
</organism>
<gene>
    <name evidence="1" type="ORF">ASZ90_009806</name>
</gene>
<protein>
    <submittedName>
        <fullName evidence="1">Uncharacterized protein</fullName>
    </submittedName>
</protein>
<comment type="caution">
    <text evidence="1">The sequence shown here is derived from an EMBL/GenBank/DDBJ whole genome shotgun (WGS) entry which is preliminary data.</text>
</comment>
<evidence type="ECO:0000313" key="1">
    <source>
        <dbReference type="EMBL" id="KUG20462.1"/>
    </source>
</evidence>
<accession>A0A0W8FIA4</accession>
<name>A0A0W8FIA4_9ZZZZ</name>
<sequence>MCMLLCLAIFMQAGLPGLPPGREFPVSKHAASTAAGPSPAMPHRCGSIPVWARGA</sequence>